<evidence type="ECO:0000259" key="2">
    <source>
        <dbReference type="PROSITE" id="PS51279"/>
    </source>
</evidence>
<feature type="region of interest" description="Disordered" evidence="1">
    <location>
        <begin position="77"/>
        <end position="127"/>
    </location>
</feature>
<name>A0A078AQJ7_STYLE</name>
<dbReference type="InterPro" id="IPR011421">
    <property type="entry name" value="BCNT-C"/>
</dbReference>
<dbReference type="PANTHER" id="PTHR48295">
    <property type="entry name" value="CRANIOFACIAL DEVELOPMENT PROTEIN 1"/>
    <property type="match status" value="1"/>
</dbReference>
<proteinExistence type="predicted"/>
<dbReference type="EMBL" id="CCKQ01012598">
    <property type="protein sequence ID" value="CDW84216.1"/>
    <property type="molecule type" value="Genomic_DNA"/>
</dbReference>
<gene>
    <name evidence="3" type="primary">Contig7814.g8337</name>
    <name evidence="3" type="ORF">STYLEM_13273</name>
</gene>
<feature type="region of interest" description="Disordered" evidence="1">
    <location>
        <begin position="28"/>
        <end position="50"/>
    </location>
</feature>
<feature type="domain" description="BCNT-C" evidence="2">
    <location>
        <begin position="183"/>
        <end position="262"/>
    </location>
</feature>
<evidence type="ECO:0000313" key="4">
    <source>
        <dbReference type="Proteomes" id="UP000039865"/>
    </source>
</evidence>
<dbReference type="Pfam" id="PF07572">
    <property type="entry name" value="BCNT"/>
    <property type="match status" value="1"/>
</dbReference>
<dbReference type="OrthoDB" id="333555at2759"/>
<evidence type="ECO:0000313" key="3">
    <source>
        <dbReference type="EMBL" id="CDW84216.1"/>
    </source>
</evidence>
<dbReference type="Proteomes" id="UP000039865">
    <property type="component" value="Unassembled WGS sequence"/>
</dbReference>
<dbReference type="PANTHER" id="PTHR48295:SF1">
    <property type="entry name" value="SWR1-COMPLEX PROTEIN 5"/>
    <property type="match status" value="1"/>
</dbReference>
<sequence length="264" mass="30455">MKNLLAAKFDSDEDDEDYIPAEDKIKDKKQKIESDDEEIGGVAGLKAQKRKKDIDDLWAMMNKDDDYYKTKSKIVKTSENQRIDSSSKISESKSQTNIKVTTTIQKSESKDEVDIKNKSESKEEKKDETFNAALEAIRLMKQKQSQSLIQDKVRYAGKTYQIERNATQKDMKQKELQDKKKLGGTCGALDDLVGLISDPGKNVNVVEKSKIDWSKYTKEEKLEAELEKNRKDGYLAKRKFLDQVTETEYEYKKQIEKAALQQRK</sequence>
<reference evidence="3 4" key="1">
    <citation type="submission" date="2014-06" db="EMBL/GenBank/DDBJ databases">
        <authorList>
            <person name="Swart Estienne"/>
        </authorList>
    </citation>
    <scope>NUCLEOTIDE SEQUENCE [LARGE SCALE GENOMIC DNA]</scope>
    <source>
        <strain evidence="3 4">130c</strain>
    </source>
</reference>
<feature type="compositionally biased region" description="Basic and acidic residues" evidence="1">
    <location>
        <begin position="107"/>
        <end position="127"/>
    </location>
</feature>
<dbReference type="InParanoid" id="A0A078AQJ7"/>
<dbReference type="InterPro" id="IPR027124">
    <property type="entry name" value="Swc5/CFDP1/2"/>
</dbReference>
<dbReference type="AlphaFoldDB" id="A0A078AQJ7"/>
<organism evidence="3 4">
    <name type="scientific">Stylonychia lemnae</name>
    <name type="common">Ciliate</name>
    <dbReference type="NCBI Taxonomy" id="5949"/>
    <lineage>
        <taxon>Eukaryota</taxon>
        <taxon>Sar</taxon>
        <taxon>Alveolata</taxon>
        <taxon>Ciliophora</taxon>
        <taxon>Intramacronucleata</taxon>
        <taxon>Spirotrichea</taxon>
        <taxon>Stichotrichia</taxon>
        <taxon>Sporadotrichida</taxon>
        <taxon>Oxytrichidae</taxon>
        <taxon>Stylonychinae</taxon>
        <taxon>Stylonychia</taxon>
    </lineage>
</organism>
<accession>A0A078AQJ7</accession>
<dbReference type="PROSITE" id="PS51279">
    <property type="entry name" value="BCNT_C"/>
    <property type="match status" value="1"/>
</dbReference>
<protein>
    <recommendedName>
        <fullName evidence="2">BCNT-C domain-containing protein</fullName>
    </recommendedName>
</protein>
<evidence type="ECO:0000256" key="1">
    <source>
        <dbReference type="SAM" id="MobiDB-lite"/>
    </source>
</evidence>
<feature type="compositionally biased region" description="Polar residues" evidence="1">
    <location>
        <begin position="95"/>
        <end position="106"/>
    </location>
</feature>
<keyword evidence="4" id="KW-1185">Reference proteome</keyword>
<dbReference type="OMA" id="IEKSRMQ"/>